<evidence type="ECO:0000256" key="21">
    <source>
        <dbReference type="SAM" id="MobiDB-lite"/>
    </source>
</evidence>
<evidence type="ECO:0000256" key="9">
    <source>
        <dbReference type="ARBA" id="ARBA00022792"/>
    </source>
</evidence>
<keyword evidence="14 20" id="KW-0472">Membrane</keyword>
<evidence type="ECO:0000256" key="7">
    <source>
        <dbReference type="ARBA" id="ARBA00022448"/>
    </source>
</evidence>
<keyword evidence="7" id="KW-0813">Transport</keyword>
<evidence type="ECO:0000256" key="20">
    <source>
        <dbReference type="PROSITE-ProRule" id="PRU00282"/>
    </source>
</evidence>
<feature type="compositionally biased region" description="Basic and acidic residues" evidence="21">
    <location>
        <begin position="1"/>
        <end position="11"/>
    </location>
</feature>
<dbReference type="GO" id="GO:0006869">
    <property type="term" value="P:lipid transport"/>
    <property type="evidence" value="ECO:0007669"/>
    <property type="project" value="UniProtKB-KW"/>
</dbReference>
<evidence type="ECO:0000256" key="18">
    <source>
        <dbReference type="ARBA" id="ARBA00024621"/>
    </source>
</evidence>
<feature type="compositionally biased region" description="Pro residues" evidence="21">
    <location>
        <begin position="689"/>
        <end position="699"/>
    </location>
</feature>
<dbReference type="PANTHER" id="PTHR13038:SF10">
    <property type="entry name" value="AUTOPHAGY-RELATED PROTEIN 9"/>
    <property type="match status" value="1"/>
</dbReference>
<keyword evidence="12" id="KW-0333">Golgi apparatus</keyword>
<keyword evidence="11" id="KW-0072">Autophagy</keyword>
<dbReference type="GO" id="GO:0034497">
    <property type="term" value="P:protein localization to phagophore assembly site"/>
    <property type="evidence" value="ECO:0007669"/>
    <property type="project" value="TreeGrafter"/>
</dbReference>
<dbReference type="KEGG" id="sapo:SAPIO_CDS4540"/>
<evidence type="ECO:0000256" key="2">
    <source>
        <dbReference type="ARBA" id="ARBA00004477"/>
    </source>
</evidence>
<evidence type="ECO:0000256" key="6">
    <source>
        <dbReference type="ARBA" id="ARBA00018074"/>
    </source>
</evidence>
<feature type="compositionally biased region" description="Low complexity" evidence="21">
    <location>
        <begin position="737"/>
        <end position="748"/>
    </location>
</feature>
<comment type="subcellular location">
    <subcellularLocation>
        <location evidence="1">Cytoplasmic vesicle membrane</location>
        <topology evidence="1">Multi-pass membrane protein</topology>
    </subcellularLocation>
    <subcellularLocation>
        <location evidence="2">Endoplasmic reticulum membrane</location>
        <topology evidence="2">Multi-pass membrane protein</topology>
    </subcellularLocation>
    <subcellularLocation>
        <location evidence="4">Golgi apparatus membrane</location>
        <topology evidence="4">Multi-pass membrane protein</topology>
    </subcellularLocation>
    <subcellularLocation>
        <location evidence="3">Preautophagosomal structure membrane</location>
        <topology evidence="3">Multi-pass membrane protein</topology>
    </subcellularLocation>
</comment>
<evidence type="ECO:0000256" key="15">
    <source>
        <dbReference type="ARBA" id="ARBA00023329"/>
    </source>
</evidence>
<keyword evidence="10 22" id="KW-1133">Transmembrane helix</keyword>
<evidence type="ECO:0000256" key="19">
    <source>
        <dbReference type="ARBA" id="ARBA00024631"/>
    </source>
</evidence>
<dbReference type="Gene3D" id="1.50.40.10">
    <property type="entry name" value="Mitochondrial carrier domain"/>
    <property type="match status" value="2"/>
</dbReference>
<organism evidence="23 24">
    <name type="scientific">Pseudallescheria apiosperma</name>
    <name type="common">Scedosporium apiospermum</name>
    <dbReference type="NCBI Taxonomy" id="563466"/>
    <lineage>
        <taxon>Eukaryota</taxon>
        <taxon>Fungi</taxon>
        <taxon>Dikarya</taxon>
        <taxon>Ascomycota</taxon>
        <taxon>Pezizomycotina</taxon>
        <taxon>Sordariomycetes</taxon>
        <taxon>Hypocreomycetidae</taxon>
        <taxon>Microascales</taxon>
        <taxon>Microascaceae</taxon>
        <taxon>Scedosporium</taxon>
    </lineage>
</organism>
<feature type="region of interest" description="Disordered" evidence="21">
    <location>
        <begin position="1"/>
        <end position="41"/>
    </location>
</feature>
<feature type="transmembrane region" description="Helical" evidence="22">
    <location>
        <begin position="217"/>
        <end position="240"/>
    </location>
</feature>
<feature type="compositionally biased region" description="Polar residues" evidence="21">
    <location>
        <begin position="815"/>
        <end position="830"/>
    </location>
</feature>
<dbReference type="PANTHER" id="PTHR13038">
    <property type="entry name" value="APG9 AUTOPHAGY 9"/>
    <property type="match status" value="1"/>
</dbReference>
<keyword evidence="13" id="KW-0445">Lipid transport</keyword>
<evidence type="ECO:0000256" key="16">
    <source>
        <dbReference type="ARBA" id="ARBA00024479"/>
    </source>
</evidence>
<protein>
    <recommendedName>
        <fullName evidence="6">Autophagy-related protein 9</fullName>
    </recommendedName>
</protein>
<feature type="transmembrane region" description="Helical" evidence="22">
    <location>
        <begin position="389"/>
        <end position="413"/>
    </location>
</feature>
<dbReference type="GO" id="GO:0061709">
    <property type="term" value="P:reticulophagy"/>
    <property type="evidence" value="ECO:0007669"/>
    <property type="project" value="TreeGrafter"/>
</dbReference>
<evidence type="ECO:0000256" key="1">
    <source>
        <dbReference type="ARBA" id="ARBA00004439"/>
    </source>
</evidence>
<proteinExistence type="inferred from homology"/>
<dbReference type="SUPFAM" id="SSF103506">
    <property type="entry name" value="Mitochondrial carrier"/>
    <property type="match status" value="1"/>
</dbReference>
<feature type="compositionally biased region" description="Basic and acidic residues" evidence="21">
    <location>
        <begin position="707"/>
        <end position="719"/>
    </location>
</feature>
<feature type="region of interest" description="Disordered" evidence="21">
    <location>
        <begin position="680"/>
        <end position="832"/>
    </location>
</feature>
<evidence type="ECO:0000256" key="5">
    <source>
        <dbReference type="ARBA" id="ARBA00006185"/>
    </source>
</evidence>
<evidence type="ECO:0000313" key="24">
    <source>
        <dbReference type="Proteomes" id="UP000028545"/>
    </source>
</evidence>
<reference evidence="23 24" key="1">
    <citation type="journal article" date="2014" name="Genome Announc.">
        <title>Draft genome sequence of the pathogenic fungus Scedosporium apiospermum.</title>
        <authorList>
            <person name="Vandeputte P."/>
            <person name="Ghamrawi S."/>
            <person name="Rechenmann M."/>
            <person name="Iltis A."/>
            <person name="Giraud S."/>
            <person name="Fleury M."/>
            <person name="Thornton C."/>
            <person name="Delhaes L."/>
            <person name="Meyer W."/>
            <person name="Papon N."/>
            <person name="Bouchara J.P."/>
        </authorList>
    </citation>
    <scope>NUCLEOTIDE SEQUENCE [LARGE SCALE GENOMIC DNA]</scope>
    <source>
        <strain evidence="23 24">IHEM 14462</strain>
    </source>
</reference>
<evidence type="ECO:0000256" key="10">
    <source>
        <dbReference type="ARBA" id="ARBA00022989"/>
    </source>
</evidence>
<dbReference type="InterPro" id="IPR007241">
    <property type="entry name" value="Autophagy-rel_prot_9"/>
</dbReference>
<evidence type="ECO:0000256" key="11">
    <source>
        <dbReference type="ARBA" id="ARBA00023006"/>
    </source>
</evidence>
<comment type="catalytic activity">
    <reaction evidence="19">
        <text>a 1,2-diacyl-sn-glycero-3-phosphocholine(in) = a 1,2-diacyl-sn-glycero-3-phosphocholine(out)</text>
        <dbReference type="Rhea" id="RHEA:38571"/>
        <dbReference type="ChEBI" id="CHEBI:57643"/>
    </reaction>
</comment>
<dbReference type="GO" id="GO:0000422">
    <property type="term" value="P:autophagy of mitochondrion"/>
    <property type="evidence" value="ECO:0007669"/>
    <property type="project" value="TreeGrafter"/>
</dbReference>
<evidence type="ECO:0000256" key="8">
    <source>
        <dbReference type="ARBA" id="ARBA00022692"/>
    </source>
</evidence>
<dbReference type="OrthoDB" id="2020634at2759"/>
<evidence type="ECO:0000256" key="17">
    <source>
        <dbReference type="ARBA" id="ARBA00024615"/>
    </source>
</evidence>
<evidence type="ECO:0000256" key="14">
    <source>
        <dbReference type="ARBA" id="ARBA00023136"/>
    </source>
</evidence>
<dbReference type="EMBL" id="JOWA01000092">
    <property type="protein sequence ID" value="KEZ43610.1"/>
    <property type="molecule type" value="Genomic_DNA"/>
</dbReference>
<feature type="repeat" description="Solcar" evidence="20">
    <location>
        <begin position="906"/>
        <end position="982"/>
    </location>
</feature>
<name>A0A084G8E8_PSEDA</name>
<comment type="catalytic activity">
    <reaction evidence="16">
        <text>a 1,2-diacyl-sn-glycero-3-phospho-L-serine(in) = a 1,2-diacyl-sn-glycero-3-phospho-L-serine(out)</text>
        <dbReference type="Rhea" id="RHEA:38663"/>
        <dbReference type="ChEBI" id="CHEBI:57262"/>
    </reaction>
</comment>
<dbReference type="InterPro" id="IPR023395">
    <property type="entry name" value="MCP_dom_sf"/>
</dbReference>
<evidence type="ECO:0000256" key="3">
    <source>
        <dbReference type="ARBA" id="ARBA00004511"/>
    </source>
</evidence>
<comment type="catalytic activity">
    <reaction evidence="18">
        <text>a 1,2-diacyl-sn-glycero-3-phospho-(1D-myo-inositol-3-phosphate)(in) = a 1,2-diacyl-sn-glycero-3-phospho-(1D-myo-inositol-3-phosphate)(out)</text>
        <dbReference type="Rhea" id="RHEA:67920"/>
        <dbReference type="ChEBI" id="CHEBI:58088"/>
    </reaction>
</comment>
<dbReference type="OMA" id="SMWETSP"/>
<dbReference type="GO" id="GO:0034727">
    <property type="term" value="P:piecemeal microautophagy of the nucleus"/>
    <property type="evidence" value="ECO:0007669"/>
    <property type="project" value="TreeGrafter"/>
</dbReference>
<dbReference type="AlphaFoldDB" id="A0A084G8E8"/>
<evidence type="ECO:0000256" key="13">
    <source>
        <dbReference type="ARBA" id="ARBA00023055"/>
    </source>
</evidence>
<evidence type="ECO:0000256" key="22">
    <source>
        <dbReference type="SAM" id="Phobius"/>
    </source>
</evidence>
<comment type="similarity">
    <text evidence="5">Belongs to the ATG9 family.</text>
</comment>
<dbReference type="GO" id="GO:0030659">
    <property type="term" value="C:cytoplasmic vesicle membrane"/>
    <property type="evidence" value="ECO:0007669"/>
    <property type="project" value="UniProtKB-SubCell"/>
</dbReference>
<dbReference type="GO" id="GO:0034045">
    <property type="term" value="C:phagophore assembly site membrane"/>
    <property type="evidence" value="ECO:0007669"/>
    <property type="project" value="UniProtKB-SubCell"/>
</dbReference>
<dbReference type="HOGENOM" id="CLU_006200_4_0_1"/>
<comment type="catalytic activity">
    <reaction evidence="17">
        <text>a 1,2-diacyl-sn-glycero-3-phosphoethanolamine(in) = a 1,2-diacyl-sn-glycero-3-phosphoethanolamine(out)</text>
        <dbReference type="Rhea" id="RHEA:38895"/>
        <dbReference type="ChEBI" id="CHEBI:64612"/>
    </reaction>
</comment>
<dbReference type="RefSeq" id="XP_016643409.1">
    <property type="nucleotide sequence ID" value="XM_016787064.1"/>
</dbReference>
<dbReference type="GO" id="GO:0000139">
    <property type="term" value="C:Golgi membrane"/>
    <property type="evidence" value="ECO:0007669"/>
    <property type="project" value="UniProtKB-SubCell"/>
</dbReference>
<dbReference type="Proteomes" id="UP000028545">
    <property type="component" value="Unassembled WGS sequence"/>
</dbReference>
<dbReference type="VEuPathDB" id="FungiDB:SAPIO_CDS4540"/>
<evidence type="ECO:0000256" key="4">
    <source>
        <dbReference type="ARBA" id="ARBA00004653"/>
    </source>
</evidence>
<dbReference type="Pfam" id="PF04109">
    <property type="entry name" value="ATG9"/>
    <property type="match status" value="1"/>
</dbReference>
<dbReference type="GeneID" id="27723612"/>
<keyword evidence="8 20" id="KW-0812">Transmembrane</keyword>
<feature type="repeat" description="Solcar" evidence="20">
    <location>
        <begin position="1039"/>
        <end position="1130"/>
    </location>
</feature>
<evidence type="ECO:0000256" key="12">
    <source>
        <dbReference type="ARBA" id="ARBA00023034"/>
    </source>
</evidence>
<keyword evidence="9" id="KW-0496">Mitochondrion</keyword>
<keyword evidence="9" id="KW-0999">Mitochondrion inner membrane</keyword>
<comment type="caution">
    <text evidence="23">The sequence shown here is derived from an EMBL/GenBank/DDBJ whole genome shotgun (WGS) entry which is preliminary data.</text>
</comment>
<keyword evidence="24" id="KW-1185">Reference proteome</keyword>
<dbReference type="InterPro" id="IPR018108">
    <property type="entry name" value="MCP_transmembrane"/>
</dbReference>
<feature type="region of interest" description="Disordered" evidence="21">
    <location>
        <begin position="63"/>
        <end position="140"/>
    </location>
</feature>
<keyword evidence="15" id="KW-0968">Cytoplasmic vesicle</keyword>
<dbReference type="PROSITE" id="PS50920">
    <property type="entry name" value="SOLCAR"/>
    <property type="match status" value="2"/>
</dbReference>
<sequence length="1159" mass="129388">MDSESLPRVDQRQPIMSPFRNGLGPRGEQGDNMQGLGDSAPFDLEGIAVRDLADNRPELDRELLAASRARRSGTHHPGFRDQSHGRWQPQDDDEENEVPQSLLLEPNDSHGIHSPGTTQGDSGEHGVQARATTESRFGPAPPLEAARVYEANNPAEHLLPTSTTYRPPRVTLGTKISSTRDKAAWRWVNVSNLDHFMLDVYNYYEGSGYWCILTDRALHLLLGLWVFVFYFIWKVVQFVIDLRRLTHLRDFYVYLLGIPEQDMQTVSWQDIVARIMALRDAHAETARNLAPDTRRYLGSQSKKRLDAHDIANRLMRRENYFIALINKDVLNFSLPVPFAGRRAFYSRTLEWYLNFVIIDLVFDHGTQVNQEFLKAQRRGILSTKLRQRFVFAGVINLIFAPFVLAYILVLYFFNSFLEFKSDPSKIGARRYTPLAEWKFREFNELPHLFNERVNMSYPFATRYLDQFPKQITERLARTVAFISGALAAVLTLASLIDPEIFRVELTPDRTGLFYIGVLGAVWAFARGRVSEDELVFDPEYGMRNVIEYTHYMPDHWRGRLHSSDVMQEFSELYKLKWVIFLEEVLGIITTPFILLFTLPSCSDQVIDFFREFTIHVDGLGYVCSFAVFDFKRTADQLGTAADKDAREDYYSTKHGKMAASYYGFLDNYVINPKTGIPGHTPPGIRATFHPPPAFPPLSSPPFNTDAHATRPGRERDKPRSRMPGTQPPGGWASRHGASIPAPSPMASALLDPHHQPLIGAPGGRSVYRTRQSRTAHGGFYPGITEGSFEDGTDQTASRKEGTEDESGGDLGESMWETSPTKALSRESSTAVDREPDVGVLDLIYQFQQAHQRTPRRPSPRDYFAAVTLAALGPKPFGKASEAAADMAQPNAEPAEEYDYESLPPNFSLLQNMVAGAFAGIATRMQILNPTPSAVYNGVIQGTYRIASGEGILSLWRGMSSVVVGAGPAHAVYFATYEAVKHLMGGIQAGVHHPLAAATSGACATIASDALMNPFDVPFTALQFLAYESISTTMNPRKIYDPFTHCVAGAVAGGFAAALTTPMDVIKTMLQTRGTAKDVELRTVNGFAAGCRLLYRRAGLRGFFKGVRPRVLTTMPSTAICWSAYEASKAYFIRQNDLDAGAAYRGGFVTAQQKNVHSHW</sequence>
<dbReference type="GO" id="GO:0005776">
    <property type="term" value="C:autophagosome"/>
    <property type="evidence" value="ECO:0007669"/>
    <property type="project" value="TreeGrafter"/>
</dbReference>
<evidence type="ECO:0000313" key="23">
    <source>
        <dbReference type="EMBL" id="KEZ43610.1"/>
    </source>
</evidence>
<accession>A0A084G8E8</accession>
<dbReference type="GO" id="GO:0005789">
    <property type="term" value="C:endoplasmic reticulum membrane"/>
    <property type="evidence" value="ECO:0007669"/>
    <property type="project" value="UniProtKB-SubCell"/>
</dbReference>
<gene>
    <name evidence="23" type="ORF">SAPIO_CDS4540</name>
</gene>
<dbReference type="Pfam" id="PF00153">
    <property type="entry name" value="Mito_carr"/>
    <property type="match status" value="2"/>
</dbReference>